<protein>
    <submittedName>
        <fullName evidence="1">Uncharacterized protein</fullName>
    </submittedName>
</protein>
<evidence type="ECO:0000313" key="1">
    <source>
        <dbReference type="EMBL" id="PRQ60920.1"/>
    </source>
</evidence>
<dbReference type="Proteomes" id="UP000238479">
    <property type="component" value="Unassembled WGS sequence"/>
</dbReference>
<proteinExistence type="predicted"/>
<organism evidence="1 2">
    <name type="scientific">Rosa chinensis</name>
    <name type="common">China rose</name>
    <dbReference type="NCBI Taxonomy" id="74649"/>
    <lineage>
        <taxon>Eukaryota</taxon>
        <taxon>Viridiplantae</taxon>
        <taxon>Streptophyta</taxon>
        <taxon>Embryophyta</taxon>
        <taxon>Tracheophyta</taxon>
        <taxon>Spermatophyta</taxon>
        <taxon>Magnoliopsida</taxon>
        <taxon>eudicotyledons</taxon>
        <taxon>Gunneridae</taxon>
        <taxon>Pentapetalae</taxon>
        <taxon>rosids</taxon>
        <taxon>fabids</taxon>
        <taxon>Rosales</taxon>
        <taxon>Rosaceae</taxon>
        <taxon>Rosoideae</taxon>
        <taxon>Rosoideae incertae sedis</taxon>
        <taxon>Rosa</taxon>
    </lineage>
</organism>
<accession>A0A2P6SQF4</accession>
<sequence>MKITVHSKKYILNFLLLSRVSFLFPSLFSLPWFSIFLSSATLFPLQLSFPPAYLLLQTTKWRAAGLDRLVSSSLTCMWELFTAIWPEMWRSKPSFLL</sequence>
<dbReference type="AlphaFoldDB" id="A0A2P6SQF4"/>
<name>A0A2P6SQF4_ROSCH</name>
<reference evidence="1 2" key="1">
    <citation type="journal article" date="2018" name="Nat. Genet.">
        <title>The Rosa genome provides new insights in the design of modern roses.</title>
        <authorList>
            <person name="Bendahmane M."/>
        </authorList>
    </citation>
    <scope>NUCLEOTIDE SEQUENCE [LARGE SCALE GENOMIC DNA]</scope>
    <source>
        <strain evidence="2">cv. Old Blush</strain>
    </source>
</reference>
<evidence type="ECO:0000313" key="2">
    <source>
        <dbReference type="Proteomes" id="UP000238479"/>
    </source>
</evidence>
<keyword evidence="2" id="KW-1185">Reference proteome</keyword>
<dbReference type="EMBL" id="PDCK01000022">
    <property type="protein sequence ID" value="PRQ60920.1"/>
    <property type="molecule type" value="Genomic_DNA"/>
</dbReference>
<gene>
    <name evidence="1" type="ORF">RchiOBHm_Chr0c23g0500841</name>
</gene>
<comment type="caution">
    <text evidence="1">The sequence shown here is derived from an EMBL/GenBank/DDBJ whole genome shotgun (WGS) entry which is preliminary data.</text>
</comment>
<dbReference type="Gramene" id="PRQ60920">
    <property type="protein sequence ID" value="PRQ60920"/>
    <property type="gene ID" value="RchiOBHm_Chr0c23g0500841"/>
</dbReference>